<proteinExistence type="inferred from homology"/>
<dbReference type="InterPro" id="IPR042188">
    <property type="entry name" value="MmgE/PrpD_sf_2"/>
</dbReference>
<protein>
    <recommendedName>
        <fullName evidence="6">2-methylcitrate dehydratase</fullName>
    </recommendedName>
</protein>
<dbReference type="AlphaFoldDB" id="A0A1L9VMX4"/>
<organism evidence="4 5">
    <name type="scientific">Aspergillus glaucus CBS 516.65</name>
    <dbReference type="NCBI Taxonomy" id="1160497"/>
    <lineage>
        <taxon>Eukaryota</taxon>
        <taxon>Fungi</taxon>
        <taxon>Dikarya</taxon>
        <taxon>Ascomycota</taxon>
        <taxon>Pezizomycotina</taxon>
        <taxon>Eurotiomycetes</taxon>
        <taxon>Eurotiomycetidae</taxon>
        <taxon>Eurotiales</taxon>
        <taxon>Aspergillaceae</taxon>
        <taxon>Aspergillus</taxon>
        <taxon>Aspergillus subgen. Aspergillus</taxon>
    </lineage>
</organism>
<dbReference type="Gene3D" id="1.10.4100.10">
    <property type="entry name" value="2-methylcitrate dehydratase PrpD"/>
    <property type="match status" value="1"/>
</dbReference>
<dbReference type="InterPro" id="IPR045336">
    <property type="entry name" value="MmgE_PrpD_N"/>
</dbReference>
<keyword evidence="5" id="KW-1185">Reference proteome</keyword>
<dbReference type="Proteomes" id="UP000184300">
    <property type="component" value="Unassembled WGS sequence"/>
</dbReference>
<feature type="domain" description="MmgE/PrpD C-terminal" evidence="3">
    <location>
        <begin position="286"/>
        <end position="463"/>
    </location>
</feature>
<dbReference type="Pfam" id="PF19305">
    <property type="entry name" value="MmgE_PrpD_C"/>
    <property type="match status" value="1"/>
</dbReference>
<dbReference type="PANTHER" id="PTHR16943:SF15">
    <property type="entry name" value="DEHYDRATASE (PRPD), PUTATIVE-RELATED"/>
    <property type="match status" value="1"/>
</dbReference>
<reference evidence="5" key="1">
    <citation type="journal article" date="2017" name="Genome Biol.">
        <title>Comparative genomics reveals high biological diversity and specific adaptations in the industrially and medically important fungal genus Aspergillus.</title>
        <authorList>
            <person name="de Vries R.P."/>
            <person name="Riley R."/>
            <person name="Wiebenga A."/>
            <person name="Aguilar-Osorio G."/>
            <person name="Amillis S."/>
            <person name="Uchima C.A."/>
            <person name="Anderluh G."/>
            <person name="Asadollahi M."/>
            <person name="Askin M."/>
            <person name="Barry K."/>
            <person name="Battaglia E."/>
            <person name="Bayram O."/>
            <person name="Benocci T."/>
            <person name="Braus-Stromeyer S.A."/>
            <person name="Caldana C."/>
            <person name="Canovas D."/>
            <person name="Cerqueira G.C."/>
            <person name="Chen F."/>
            <person name="Chen W."/>
            <person name="Choi C."/>
            <person name="Clum A."/>
            <person name="Dos Santos R.A."/>
            <person name="Damasio A.R."/>
            <person name="Diallinas G."/>
            <person name="Emri T."/>
            <person name="Fekete E."/>
            <person name="Flipphi M."/>
            <person name="Freyberg S."/>
            <person name="Gallo A."/>
            <person name="Gournas C."/>
            <person name="Habgood R."/>
            <person name="Hainaut M."/>
            <person name="Harispe M.L."/>
            <person name="Henrissat B."/>
            <person name="Hilden K.S."/>
            <person name="Hope R."/>
            <person name="Hossain A."/>
            <person name="Karabika E."/>
            <person name="Karaffa L."/>
            <person name="Karanyi Z."/>
            <person name="Krasevec N."/>
            <person name="Kuo A."/>
            <person name="Kusch H."/>
            <person name="LaButti K."/>
            <person name="Lagendijk E.L."/>
            <person name="Lapidus A."/>
            <person name="Levasseur A."/>
            <person name="Lindquist E."/>
            <person name="Lipzen A."/>
            <person name="Logrieco A.F."/>
            <person name="MacCabe A."/>
            <person name="Maekelae M.R."/>
            <person name="Malavazi I."/>
            <person name="Melin P."/>
            <person name="Meyer V."/>
            <person name="Mielnichuk N."/>
            <person name="Miskei M."/>
            <person name="Molnar A.P."/>
            <person name="Mule G."/>
            <person name="Ngan C.Y."/>
            <person name="Orejas M."/>
            <person name="Orosz E."/>
            <person name="Ouedraogo J.P."/>
            <person name="Overkamp K.M."/>
            <person name="Park H.-S."/>
            <person name="Perrone G."/>
            <person name="Piumi F."/>
            <person name="Punt P.J."/>
            <person name="Ram A.F."/>
            <person name="Ramon A."/>
            <person name="Rauscher S."/>
            <person name="Record E."/>
            <person name="Riano-Pachon D.M."/>
            <person name="Robert V."/>
            <person name="Roehrig J."/>
            <person name="Ruller R."/>
            <person name="Salamov A."/>
            <person name="Salih N.S."/>
            <person name="Samson R.A."/>
            <person name="Sandor E."/>
            <person name="Sanguinetti M."/>
            <person name="Schuetze T."/>
            <person name="Sepcic K."/>
            <person name="Shelest E."/>
            <person name="Sherlock G."/>
            <person name="Sophianopoulou V."/>
            <person name="Squina F.M."/>
            <person name="Sun H."/>
            <person name="Susca A."/>
            <person name="Todd R.B."/>
            <person name="Tsang A."/>
            <person name="Unkles S.E."/>
            <person name="van de Wiele N."/>
            <person name="van Rossen-Uffink D."/>
            <person name="Oliveira J.V."/>
            <person name="Vesth T.C."/>
            <person name="Visser J."/>
            <person name="Yu J.-H."/>
            <person name="Zhou M."/>
            <person name="Andersen M.R."/>
            <person name="Archer D.B."/>
            <person name="Baker S.E."/>
            <person name="Benoit I."/>
            <person name="Brakhage A.A."/>
            <person name="Braus G.H."/>
            <person name="Fischer R."/>
            <person name="Frisvad J.C."/>
            <person name="Goldman G.H."/>
            <person name="Houbraken J."/>
            <person name="Oakley B."/>
            <person name="Pocsi I."/>
            <person name="Scazzocchio C."/>
            <person name="Seiboth B."/>
            <person name="vanKuyk P.A."/>
            <person name="Wortman J."/>
            <person name="Dyer P.S."/>
            <person name="Grigoriev I.V."/>
        </authorList>
    </citation>
    <scope>NUCLEOTIDE SEQUENCE [LARGE SCALE GENOMIC DNA]</scope>
    <source>
        <strain evidence="5">CBS 516.65</strain>
    </source>
</reference>
<dbReference type="InterPro" id="IPR036148">
    <property type="entry name" value="MmgE/PrpD_sf"/>
</dbReference>
<accession>A0A1L9VMX4</accession>
<sequence length="487" mass="53125">MTNYDQPIIDITNYIYNHPLDPSTPTTKSALSAARTSLLDALGCAIQTVSSSAEARNLIGPVVQGTHVPDGFRLPGTRYRLDPVKGAFDMGVLIRYLDFNDAMWGKEWGHPSDNIAAILSVSDWLSRTTKTNKHTGPPLTLQTLLIAITKAYEIQGIHQLHNAFNAHGIDHVILVKLASAAICAWLLGLSQTQAMATISHVWMDGHPSRVYRSGSNTIPRKGWAAGDACMRAVHLALLVRAGQVGAGGALSAVPYGFLERTFGKQGFVMERFGEWAVQNVLFKVMPVEGHGIAGVEAALVQGSRTRERGLSVEEDIVRIEVRATAAADVIINKKGVLRNAADRDHCIQYVIAVALLKGSAPEVGDYADGSYWATSAVVDSLRERIEVRVDEGLTRDYLDLEKRSIGAGVTVYLRDGSVLDEVLLEYPIGHVRNPATGDAVREKFGRNMRGVFSDDEIEGILEAVKMDNLRISDFLDLFARDAPESRL</sequence>
<dbReference type="GeneID" id="34462664"/>
<dbReference type="InterPro" id="IPR045337">
    <property type="entry name" value="MmgE_PrpD_C"/>
</dbReference>
<dbReference type="RefSeq" id="XP_022401949.1">
    <property type="nucleotide sequence ID" value="XM_022546403.1"/>
</dbReference>
<evidence type="ECO:0000313" key="5">
    <source>
        <dbReference type="Proteomes" id="UP000184300"/>
    </source>
</evidence>
<dbReference type="InterPro" id="IPR005656">
    <property type="entry name" value="MmgE_PrpD"/>
</dbReference>
<evidence type="ECO:0000256" key="1">
    <source>
        <dbReference type="ARBA" id="ARBA00006174"/>
    </source>
</evidence>
<dbReference type="OrthoDB" id="10055203at2759"/>
<comment type="similarity">
    <text evidence="1">Belongs to the PrpD family.</text>
</comment>
<evidence type="ECO:0008006" key="6">
    <source>
        <dbReference type="Google" id="ProtNLM"/>
    </source>
</evidence>
<dbReference type="Pfam" id="PF03972">
    <property type="entry name" value="MmgE_PrpD_N"/>
    <property type="match status" value="1"/>
</dbReference>
<dbReference type="GO" id="GO:0005739">
    <property type="term" value="C:mitochondrion"/>
    <property type="evidence" value="ECO:0007669"/>
    <property type="project" value="TreeGrafter"/>
</dbReference>
<dbReference type="GO" id="GO:0016829">
    <property type="term" value="F:lyase activity"/>
    <property type="evidence" value="ECO:0007669"/>
    <property type="project" value="InterPro"/>
</dbReference>
<gene>
    <name evidence="4" type="ORF">ASPGLDRAFT_46248</name>
</gene>
<dbReference type="STRING" id="1160497.A0A1L9VMX4"/>
<evidence type="ECO:0000259" key="3">
    <source>
        <dbReference type="Pfam" id="PF19305"/>
    </source>
</evidence>
<evidence type="ECO:0000259" key="2">
    <source>
        <dbReference type="Pfam" id="PF03972"/>
    </source>
</evidence>
<dbReference type="VEuPathDB" id="FungiDB:ASPGLDRAFT_46248"/>
<evidence type="ECO:0000313" key="4">
    <source>
        <dbReference type="EMBL" id="OJJ85251.1"/>
    </source>
</evidence>
<dbReference type="EMBL" id="KV878895">
    <property type="protein sequence ID" value="OJJ85251.1"/>
    <property type="molecule type" value="Genomic_DNA"/>
</dbReference>
<dbReference type="InterPro" id="IPR042183">
    <property type="entry name" value="MmgE/PrpD_sf_1"/>
</dbReference>
<name>A0A1L9VMX4_ASPGL</name>
<dbReference type="Gene3D" id="3.30.1330.120">
    <property type="entry name" value="2-methylcitrate dehydratase PrpD"/>
    <property type="match status" value="1"/>
</dbReference>
<dbReference type="PANTHER" id="PTHR16943">
    <property type="entry name" value="2-METHYLCITRATE DEHYDRATASE-RELATED"/>
    <property type="match status" value="1"/>
</dbReference>
<feature type="domain" description="MmgE/PrpD N-terminal" evidence="2">
    <location>
        <begin position="11"/>
        <end position="267"/>
    </location>
</feature>
<dbReference type="SUPFAM" id="SSF103378">
    <property type="entry name" value="2-methylcitrate dehydratase PrpD"/>
    <property type="match status" value="1"/>
</dbReference>